<dbReference type="Gene3D" id="2.60.40.10">
    <property type="entry name" value="Immunoglobulins"/>
    <property type="match status" value="1"/>
</dbReference>
<evidence type="ECO:0000256" key="1">
    <source>
        <dbReference type="SAM" id="SignalP"/>
    </source>
</evidence>
<name>A0A1I0D0Q0_9BACT</name>
<dbReference type="GO" id="GO:0006508">
    <property type="term" value="P:proteolysis"/>
    <property type="evidence" value="ECO:0007669"/>
    <property type="project" value="InterPro"/>
</dbReference>
<accession>A0A1I0D0Q0</accession>
<keyword evidence="4" id="KW-1185">Reference proteome</keyword>
<dbReference type="Gene3D" id="2.40.10.10">
    <property type="entry name" value="Trypsin-like serine proteases"/>
    <property type="match status" value="1"/>
</dbReference>
<dbReference type="InterPro" id="IPR001254">
    <property type="entry name" value="Trypsin_dom"/>
</dbReference>
<evidence type="ECO:0000259" key="2">
    <source>
        <dbReference type="PROSITE" id="PS50240"/>
    </source>
</evidence>
<protein>
    <submittedName>
        <fullName evidence="3">Trypsin</fullName>
    </submittedName>
</protein>
<evidence type="ECO:0000313" key="3">
    <source>
        <dbReference type="EMBL" id="SET25730.1"/>
    </source>
</evidence>
<feature type="signal peptide" evidence="1">
    <location>
        <begin position="1"/>
        <end position="19"/>
    </location>
</feature>
<keyword evidence="1" id="KW-0732">Signal</keyword>
<dbReference type="PROSITE" id="PS51257">
    <property type="entry name" value="PROKAR_LIPOPROTEIN"/>
    <property type="match status" value="1"/>
</dbReference>
<dbReference type="InterPro" id="IPR013783">
    <property type="entry name" value="Ig-like_fold"/>
</dbReference>
<reference evidence="4" key="1">
    <citation type="submission" date="2016-10" db="EMBL/GenBank/DDBJ databases">
        <authorList>
            <person name="Varghese N."/>
            <person name="Submissions S."/>
        </authorList>
    </citation>
    <scope>NUCLEOTIDE SEQUENCE [LARGE SCALE GENOMIC DNA]</scope>
    <source>
        <strain evidence="4">DSM 16858</strain>
    </source>
</reference>
<dbReference type="SUPFAM" id="SSF50494">
    <property type="entry name" value="Trypsin-like serine proteases"/>
    <property type="match status" value="1"/>
</dbReference>
<dbReference type="Proteomes" id="UP000199181">
    <property type="component" value="Unassembled WGS sequence"/>
</dbReference>
<dbReference type="PROSITE" id="PS50240">
    <property type="entry name" value="TRYPSIN_DOM"/>
    <property type="match status" value="1"/>
</dbReference>
<gene>
    <name evidence="3" type="ORF">SAMN05443639_102335</name>
</gene>
<feature type="domain" description="Peptidase S1" evidence="2">
    <location>
        <begin position="39"/>
        <end position="262"/>
    </location>
</feature>
<dbReference type="InterPro" id="IPR009003">
    <property type="entry name" value="Peptidase_S1_PA"/>
</dbReference>
<evidence type="ECO:0000313" key="4">
    <source>
        <dbReference type="Proteomes" id="UP000199181"/>
    </source>
</evidence>
<dbReference type="Pfam" id="PF00089">
    <property type="entry name" value="Trypsin"/>
    <property type="match status" value="1"/>
</dbReference>
<sequence>MKRSSLFFLALACLGMACGEVSLPETGLPPDVAQRSDAIINGTYADPNNEPFALLNTHNGGVCTATLHTNYWLLTAKHCLDTYDLTYPHTVQVKMGVQSRRPRKFILHPTEDVAIILLSQPFSIQNDDHSFLWPLYNGPSSALNGQRLLIAGYGGNIPGDNPNTNGAGTLRHSSFDVTVSASAPQFLQVQRTSGRQLAPGDSGGGSFWNEGASTAQCPYGYMPGCIAGISISCDYAPGDPVAVFCTQLAASTFHDWFYANIQPTNAAAFVSQSVPTQVQAGQTFTVSITLRNTGASVWEDYTGYRLGSQAPQDNNIWGAGGRIGLDLYDLVSPGATKTFQFTATAPNLRYTGTRVFQWRMLRENVEWFGDFTPPVSITVHGWDGEEPEDPCEARPWLCEEPDICDTQPWKCPLEEP</sequence>
<dbReference type="InterPro" id="IPR043504">
    <property type="entry name" value="Peptidase_S1_PA_chymotrypsin"/>
</dbReference>
<proteinExistence type="predicted"/>
<organism evidence="3 4">
    <name type="scientific">Stigmatella erecta</name>
    <dbReference type="NCBI Taxonomy" id="83460"/>
    <lineage>
        <taxon>Bacteria</taxon>
        <taxon>Pseudomonadati</taxon>
        <taxon>Myxococcota</taxon>
        <taxon>Myxococcia</taxon>
        <taxon>Myxococcales</taxon>
        <taxon>Cystobacterineae</taxon>
        <taxon>Archangiaceae</taxon>
        <taxon>Stigmatella</taxon>
    </lineage>
</organism>
<dbReference type="RefSeq" id="WP_093516536.1">
    <property type="nucleotide sequence ID" value="NZ_FOIJ01000002.1"/>
</dbReference>
<feature type="chain" id="PRO_5011629169" evidence="1">
    <location>
        <begin position="20"/>
        <end position="416"/>
    </location>
</feature>
<dbReference type="AlphaFoldDB" id="A0A1I0D0Q0"/>
<dbReference type="GO" id="GO:0004252">
    <property type="term" value="F:serine-type endopeptidase activity"/>
    <property type="evidence" value="ECO:0007669"/>
    <property type="project" value="InterPro"/>
</dbReference>
<dbReference type="EMBL" id="FOIJ01000002">
    <property type="protein sequence ID" value="SET25730.1"/>
    <property type="molecule type" value="Genomic_DNA"/>
</dbReference>